<gene>
    <name evidence="1" type="ORF">S03H2_60172</name>
</gene>
<reference evidence="1" key="1">
    <citation type="journal article" date="2014" name="Front. Microbiol.">
        <title>High frequency of phylogenetically diverse reductive dehalogenase-homologous genes in deep subseafloor sedimentary metagenomes.</title>
        <authorList>
            <person name="Kawai M."/>
            <person name="Futagami T."/>
            <person name="Toyoda A."/>
            <person name="Takaki Y."/>
            <person name="Nishi S."/>
            <person name="Hori S."/>
            <person name="Arai W."/>
            <person name="Tsubouchi T."/>
            <person name="Morono Y."/>
            <person name="Uchiyama I."/>
            <person name="Ito T."/>
            <person name="Fujiyama A."/>
            <person name="Inagaki F."/>
            <person name="Takami H."/>
        </authorList>
    </citation>
    <scope>NUCLEOTIDE SEQUENCE</scope>
    <source>
        <strain evidence="1">Expedition CK06-06</strain>
    </source>
</reference>
<name>X1J1H7_9ZZZZ</name>
<sequence length="145" mass="16206">MGSLGPGRQAVVSPAYPHMMGEDTKVWTRFLESGDIALQEVWYDVHVGAMVKGDWEDDSVTARIAAGLTRKRIDVVALVDGRYWVIEVKPLAMHFAIGQVLVYEGLFVREYNPPIETWPVIICDHVDEDVIPECERLGVVVVANL</sequence>
<organism evidence="1">
    <name type="scientific">marine sediment metagenome</name>
    <dbReference type="NCBI Taxonomy" id="412755"/>
    <lineage>
        <taxon>unclassified sequences</taxon>
        <taxon>metagenomes</taxon>
        <taxon>ecological metagenomes</taxon>
    </lineage>
</organism>
<comment type="caution">
    <text evidence="1">The sequence shown here is derived from an EMBL/GenBank/DDBJ whole genome shotgun (WGS) entry which is preliminary data.</text>
</comment>
<dbReference type="AlphaFoldDB" id="X1J1H7"/>
<proteinExistence type="predicted"/>
<dbReference type="EMBL" id="BARU01038752">
    <property type="protein sequence ID" value="GAH87832.1"/>
    <property type="molecule type" value="Genomic_DNA"/>
</dbReference>
<accession>X1J1H7</accession>
<evidence type="ECO:0000313" key="1">
    <source>
        <dbReference type="EMBL" id="GAH87832.1"/>
    </source>
</evidence>
<protein>
    <submittedName>
        <fullName evidence="1">Uncharacterized protein</fullName>
    </submittedName>
</protein>